<dbReference type="Pfam" id="PF00782">
    <property type="entry name" value="DSPc"/>
    <property type="match status" value="1"/>
</dbReference>
<dbReference type="PANTHER" id="PTHR45948">
    <property type="entry name" value="DUAL SPECIFICITY PROTEIN PHOSPHATASE DDB_G0269404-RELATED"/>
    <property type="match status" value="1"/>
</dbReference>
<comment type="similarity">
    <text evidence="1">Belongs to the protein-tyrosine phosphatase family. Non-receptor class dual specificity subfamily.</text>
</comment>
<dbReference type="InterPro" id="IPR000340">
    <property type="entry name" value="Dual-sp_phosphatase_cat-dom"/>
</dbReference>
<keyword evidence="8" id="KW-1185">Reference proteome</keyword>
<gene>
    <name evidence="7" type="ORF">ECPE_LOCUS11325</name>
</gene>
<dbReference type="AlphaFoldDB" id="A0A183AWJ0"/>
<reference evidence="9" key="1">
    <citation type="submission" date="2016-06" db="UniProtKB">
        <authorList>
            <consortium name="WormBaseParasite"/>
        </authorList>
    </citation>
    <scope>IDENTIFICATION</scope>
</reference>
<dbReference type="OrthoDB" id="9979246at2759"/>
<dbReference type="InterPro" id="IPR029021">
    <property type="entry name" value="Prot-tyrosine_phosphatase-like"/>
</dbReference>
<dbReference type="GO" id="GO:0005829">
    <property type="term" value="C:cytosol"/>
    <property type="evidence" value="ECO:0007669"/>
    <property type="project" value="TreeGrafter"/>
</dbReference>
<sequence>MGGGMSRIMPGIYVGGLTAAKSQIQLNTNHITHLCSVIHDGVHLDSGRKQVVFRADDSPDEKLSRFFEDAVNFIHEGRVSGGSVLIHCVTITLAYLLVVTDFPLAELLKAVQGARHCACPNHGFLVSQLNVTSG</sequence>
<evidence type="ECO:0000256" key="3">
    <source>
        <dbReference type="ARBA" id="ARBA00022912"/>
    </source>
</evidence>
<evidence type="ECO:0000256" key="4">
    <source>
        <dbReference type="ARBA" id="ARBA00047761"/>
    </source>
</evidence>
<comment type="catalytic activity">
    <reaction evidence="4">
        <text>O-phospho-L-seryl-[protein] + H2O = L-seryl-[protein] + phosphate</text>
        <dbReference type="Rhea" id="RHEA:20629"/>
        <dbReference type="Rhea" id="RHEA-COMP:9863"/>
        <dbReference type="Rhea" id="RHEA-COMP:11604"/>
        <dbReference type="ChEBI" id="CHEBI:15377"/>
        <dbReference type="ChEBI" id="CHEBI:29999"/>
        <dbReference type="ChEBI" id="CHEBI:43474"/>
        <dbReference type="ChEBI" id="CHEBI:83421"/>
        <dbReference type="EC" id="3.1.3.16"/>
    </reaction>
</comment>
<protein>
    <submittedName>
        <fullName evidence="9">Tyrosine-protein phosphatase domain-containing protein</fullName>
    </submittedName>
</protein>
<dbReference type="GO" id="GO:0004725">
    <property type="term" value="F:protein tyrosine phosphatase activity"/>
    <property type="evidence" value="ECO:0007669"/>
    <property type="project" value="TreeGrafter"/>
</dbReference>
<dbReference type="GO" id="GO:0007165">
    <property type="term" value="P:signal transduction"/>
    <property type="evidence" value="ECO:0007669"/>
    <property type="project" value="TreeGrafter"/>
</dbReference>
<evidence type="ECO:0000313" key="8">
    <source>
        <dbReference type="Proteomes" id="UP000272942"/>
    </source>
</evidence>
<accession>A0A183AWJ0</accession>
<dbReference type="InterPro" id="IPR020422">
    <property type="entry name" value="TYR_PHOSPHATASE_DUAL_dom"/>
</dbReference>
<evidence type="ECO:0000313" key="9">
    <source>
        <dbReference type="WBParaSite" id="ECPE_0001136001-mRNA-1"/>
    </source>
</evidence>
<dbReference type="PANTHER" id="PTHR45948:SF2">
    <property type="entry name" value="DUAL SPECIFICITY PROTEIN PHOSPHATASE"/>
    <property type="match status" value="1"/>
</dbReference>
<evidence type="ECO:0000259" key="6">
    <source>
        <dbReference type="SMART" id="SM00195"/>
    </source>
</evidence>
<comment type="catalytic activity">
    <reaction evidence="5">
        <text>O-phospho-L-threonyl-[protein] + H2O = L-threonyl-[protein] + phosphate</text>
        <dbReference type="Rhea" id="RHEA:47004"/>
        <dbReference type="Rhea" id="RHEA-COMP:11060"/>
        <dbReference type="Rhea" id="RHEA-COMP:11605"/>
        <dbReference type="ChEBI" id="CHEBI:15377"/>
        <dbReference type="ChEBI" id="CHEBI:30013"/>
        <dbReference type="ChEBI" id="CHEBI:43474"/>
        <dbReference type="ChEBI" id="CHEBI:61977"/>
        <dbReference type="EC" id="3.1.3.16"/>
    </reaction>
</comment>
<dbReference type="WBParaSite" id="ECPE_0001136001-mRNA-1">
    <property type="protein sequence ID" value="ECPE_0001136001-mRNA-1"/>
    <property type="gene ID" value="ECPE_0001136001"/>
</dbReference>
<name>A0A183AWJ0_9TREM</name>
<dbReference type="Proteomes" id="UP000272942">
    <property type="component" value="Unassembled WGS sequence"/>
</dbReference>
<dbReference type="GO" id="GO:0004722">
    <property type="term" value="F:protein serine/threonine phosphatase activity"/>
    <property type="evidence" value="ECO:0007669"/>
    <property type="project" value="UniProtKB-EC"/>
</dbReference>
<proteinExistence type="inferred from homology"/>
<keyword evidence="2" id="KW-0378">Hydrolase</keyword>
<evidence type="ECO:0000256" key="5">
    <source>
        <dbReference type="ARBA" id="ARBA00048336"/>
    </source>
</evidence>
<evidence type="ECO:0000256" key="1">
    <source>
        <dbReference type="ARBA" id="ARBA00008601"/>
    </source>
</evidence>
<dbReference type="Gene3D" id="3.90.190.10">
    <property type="entry name" value="Protein tyrosine phosphatase superfamily"/>
    <property type="match status" value="1"/>
</dbReference>
<dbReference type="SMART" id="SM00195">
    <property type="entry name" value="DSPc"/>
    <property type="match status" value="1"/>
</dbReference>
<dbReference type="SUPFAM" id="SSF52799">
    <property type="entry name" value="(Phosphotyrosine protein) phosphatases II"/>
    <property type="match status" value="1"/>
</dbReference>
<evidence type="ECO:0000256" key="2">
    <source>
        <dbReference type="ARBA" id="ARBA00022801"/>
    </source>
</evidence>
<keyword evidence="3" id="KW-0904">Protein phosphatase</keyword>
<reference evidence="7 8" key="2">
    <citation type="submission" date="2018-11" db="EMBL/GenBank/DDBJ databases">
        <authorList>
            <consortium name="Pathogen Informatics"/>
        </authorList>
    </citation>
    <scope>NUCLEOTIDE SEQUENCE [LARGE SCALE GENOMIC DNA]</scope>
    <source>
        <strain evidence="7 8">Egypt</strain>
    </source>
</reference>
<organism evidence="9">
    <name type="scientific">Echinostoma caproni</name>
    <dbReference type="NCBI Taxonomy" id="27848"/>
    <lineage>
        <taxon>Eukaryota</taxon>
        <taxon>Metazoa</taxon>
        <taxon>Spiralia</taxon>
        <taxon>Lophotrochozoa</taxon>
        <taxon>Platyhelminthes</taxon>
        <taxon>Trematoda</taxon>
        <taxon>Digenea</taxon>
        <taxon>Plagiorchiida</taxon>
        <taxon>Echinostomata</taxon>
        <taxon>Echinostomatoidea</taxon>
        <taxon>Echinostomatidae</taxon>
        <taxon>Echinostoma</taxon>
    </lineage>
</organism>
<feature type="domain" description="Tyrosine-protein phosphatase" evidence="6">
    <location>
        <begin position="4"/>
        <end position="132"/>
    </location>
</feature>
<evidence type="ECO:0000313" key="7">
    <source>
        <dbReference type="EMBL" id="VDP88342.1"/>
    </source>
</evidence>
<dbReference type="EMBL" id="UZAN01050617">
    <property type="protein sequence ID" value="VDP88342.1"/>
    <property type="molecule type" value="Genomic_DNA"/>
</dbReference>